<evidence type="ECO:0000259" key="11">
    <source>
        <dbReference type="PROSITE" id="PS51195"/>
    </source>
</evidence>
<feature type="domain" description="DEAD-box RNA helicase Q" evidence="11">
    <location>
        <begin position="2"/>
        <end position="30"/>
    </location>
</feature>
<feature type="compositionally biased region" description="Basic and acidic residues" evidence="8">
    <location>
        <begin position="379"/>
        <end position="394"/>
    </location>
</feature>
<accession>A0ABT4LDF5</accession>
<keyword evidence="2 7" id="KW-0378">Hydrolase</keyword>
<dbReference type="CDD" id="cd00268">
    <property type="entry name" value="DEADc"/>
    <property type="match status" value="1"/>
</dbReference>
<dbReference type="PROSITE" id="PS51195">
    <property type="entry name" value="Q_MOTIF"/>
    <property type="match status" value="1"/>
</dbReference>
<comment type="caution">
    <text evidence="12">The sequence shown here is derived from an EMBL/GenBank/DDBJ whole genome shotgun (WGS) entry which is preliminary data.</text>
</comment>
<feature type="compositionally biased region" description="Basic residues" evidence="8">
    <location>
        <begin position="430"/>
        <end position="440"/>
    </location>
</feature>
<dbReference type="Proteomes" id="UP001069802">
    <property type="component" value="Unassembled WGS sequence"/>
</dbReference>
<dbReference type="Pfam" id="PF00270">
    <property type="entry name" value="DEAD"/>
    <property type="match status" value="1"/>
</dbReference>
<dbReference type="EMBL" id="JAPWGY010000001">
    <property type="protein sequence ID" value="MCZ4279145.1"/>
    <property type="molecule type" value="Genomic_DNA"/>
</dbReference>
<dbReference type="InterPro" id="IPR050079">
    <property type="entry name" value="DEAD_box_RNA_helicase"/>
</dbReference>
<dbReference type="PROSITE" id="PS51192">
    <property type="entry name" value="HELICASE_ATP_BIND_1"/>
    <property type="match status" value="1"/>
</dbReference>
<dbReference type="SUPFAM" id="SSF52540">
    <property type="entry name" value="P-loop containing nucleoside triphosphate hydrolases"/>
    <property type="match status" value="1"/>
</dbReference>
<evidence type="ECO:0000256" key="7">
    <source>
        <dbReference type="RuleBase" id="RU000492"/>
    </source>
</evidence>
<dbReference type="InterPro" id="IPR044742">
    <property type="entry name" value="DEAD/DEAH_RhlB"/>
</dbReference>
<protein>
    <submittedName>
        <fullName evidence="12">DEAD/DEAH box helicase</fullName>
    </submittedName>
</protein>
<feature type="domain" description="Helicase C-terminal" evidence="10">
    <location>
        <begin position="219"/>
        <end position="382"/>
    </location>
</feature>
<gene>
    <name evidence="12" type="ORF">O4H49_00055</name>
</gene>
<dbReference type="InterPro" id="IPR014001">
    <property type="entry name" value="Helicase_ATP-bd"/>
</dbReference>
<dbReference type="RefSeq" id="WP_269421361.1">
    <property type="nucleotide sequence ID" value="NZ_JAPWGY010000001.1"/>
</dbReference>
<evidence type="ECO:0000313" key="13">
    <source>
        <dbReference type="Proteomes" id="UP001069802"/>
    </source>
</evidence>
<name>A0ABT4LDF5_9PROT</name>
<dbReference type="GO" id="GO:0004386">
    <property type="term" value="F:helicase activity"/>
    <property type="evidence" value="ECO:0007669"/>
    <property type="project" value="UniProtKB-KW"/>
</dbReference>
<evidence type="ECO:0000256" key="4">
    <source>
        <dbReference type="ARBA" id="ARBA00022840"/>
    </source>
</evidence>
<dbReference type="InterPro" id="IPR011545">
    <property type="entry name" value="DEAD/DEAH_box_helicase_dom"/>
</dbReference>
<dbReference type="Gene3D" id="3.40.50.300">
    <property type="entry name" value="P-loop containing nucleotide triphosphate hydrolases"/>
    <property type="match status" value="2"/>
</dbReference>
<comment type="similarity">
    <text evidence="5 7">Belongs to the DEAD box helicase family.</text>
</comment>
<dbReference type="PANTHER" id="PTHR47959:SF13">
    <property type="entry name" value="ATP-DEPENDENT RNA HELICASE RHLE"/>
    <property type="match status" value="1"/>
</dbReference>
<dbReference type="PROSITE" id="PS00039">
    <property type="entry name" value="DEAD_ATP_HELICASE"/>
    <property type="match status" value="1"/>
</dbReference>
<feature type="short sequence motif" description="Q motif" evidence="6">
    <location>
        <begin position="2"/>
        <end position="30"/>
    </location>
</feature>
<dbReference type="InterPro" id="IPR000629">
    <property type="entry name" value="RNA-helicase_DEAD-box_CS"/>
</dbReference>
<dbReference type="SMART" id="SM00487">
    <property type="entry name" value="DEXDc"/>
    <property type="match status" value="1"/>
</dbReference>
<dbReference type="InterPro" id="IPR001650">
    <property type="entry name" value="Helicase_C-like"/>
</dbReference>
<dbReference type="CDD" id="cd18787">
    <property type="entry name" value="SF2_C_DEAD"/>
    <property type="match status" value="1"/>
</dbReference>
<evidence type="ECO:0000259" key="10">
    <source>
        <dbReference type="PROSITE" id="PS51194"/>
    </source>
</evidence>
<evidence type="ECO:0000256" key="3">
    <source>
        <dbReference type="ARBA" id="ARBA00022806"/>
    </source>
</evidence>
<dbReference type="InterPro" id="IPR014014">
    <property type="entry name" value="RNA_helicase_DEAD_Q_motif"/>
</dbReference>
<dbReference type="Pfam" id="PF00271">
    <property type="entry name" value="Helicase_C"/>
    <property type="match status" value="1"/>
</dbReference>
<evidence type="ECO:0000256" key="2">
    <source>
        <dbReference type="ARBA" id="ARBA00022801"/>
    </source>
</evidence>
<dbReference type="PROSITE" id="PS51194">
    <property type="entry name" value="HELICASE_CTER"/>
    <property type="match status" value="1"/>
</dbReference>
<keyword evidence="3 7" id="KW-0347">Helicase</keyword>
<reference evidence="12" key="1">
    <citation type="submission" date="2022-12" db="EMBL/GenBank/DDBJ databases">
        <title>Bacterial isolates from different developmental stages of Nematostella vectensis.</title>
        <authorList>
            <person name="Fraune S."/>
        </authorList>
    </citation>
    <scope>NUCLEOTIDE SEQUENCE</scope>
    <source>
        <strain evidence="12">G21630-S1</strain>
    </source>
</reference>
<dbReference type="InterPro" id="IPR027417">
    <property type="entry name" value="P-loop_NTPase"/>
</dbReference>
<evidence type="ECO:0000256" key="1">
    <source>
        <dbReference type="ARBA" id="ARBA00022741"/>
    </source>
</evidence>
<dbReference type="SMART" id="SM00490">
    <property type="entry name" value="HELICc"/>
    <property type="match status" value="1"/>
</dbReference>
<evidence type="ECO:0000256" key="8">
    <source>
        <dbReference type="SAM" id="MobiDB-lite"/>
    </source>
</evidence>
<feature type="domain" description="Helicase ATP-binding" evidence="9">
    <location>
        <begin position="33"/>
        <end position="208"/>
    </location>
</feature>
<keyword evidence="13" id="KW-1185">Reference proteome</keyword>
<proteinExistence type="inferred from homology"/>
<evidence type="ECO:0000313" key="12">
    <source>
        <dbReference type="EMBL" id="MCZ4279145.1"/>
    </source>
</evidence>
<dbReference type="PANTHER" id="PTHR47959">
    <property type="entry name" value="ATP-DEPENDENT RNA HELICASE RHLE-RELATED"/>
    <property type="match status" value="1"/>
</dbReference>
<sequence>MSKFAELGLRAPILRALEEGGYQEMTPIQSKAIPDVLLGKDLIGVAQTGTGKTAAFSLPIIQMLLKAEGKRSPKAARSLILAPTRELAVQIAENIQAYAKYLHLRIALVYGGASEKPQIKSMQQGADILIATPGRLLDLVNQSHINLRQVEFLVLDEADRMLDMGFIRDIQKIVAYLPNDRQTILFSATMPKTVEKLANSILVNPIRIEVAPAATTAEKVEQHVLMVPKSRKRDLLAHVLQNQEIKRVLVFTRTKHGANKVSEYLGKLGVTSGAIHGNKSQNARQKALNDFRSGDIRALVATDVAARGIDVDGVTHVINFELPNEPESYVHRIGRTARAGATGVSLSFCDHEERGYLKDIEKTIRQTVPLMEDHPYHLEGIDSRFDSGPKEDKNKGRRPGGGGRRTSNASKANRHINQPKPHGAPGGAQRKGRPGNRRPKAASTSGQ</sequence>
<keyword evidence="1 7" id="KW-0547">Nucleotide-binding</keyword>
<evidence type="ECO:0000256" key="6">
    <source>
        <dbReference type="PROSITE-ProRule" id="PRU00552"/>
    </source>
</evidence>
<feature type="region of interest" description="Disordered" evidence="8">
    <location>
        <begin position="379"/>
        <end position="447"/>
    </location>
</feature>
<organism evidence="12 13">
    <name type="scientific">Kiloniella laminariae</name>
    <dbReference type="NCBI Taxonomy" id="454162"/>
    <lineage>
        <taxon>Bacteria</taxon>
        <taxon>Pseudomonadati</taxon>
        <taxon>Pseudomonadota</taxon>
        <taxon>Alphaproteobacteria</taxon>
        <taxon>Rhodospirillales</taxon>
        <taxon>Kiloniellaceae</taxon>
        <taxon>Kiloniella</taxon>
    </lineage>
</organism>
<evidence type="ECO:0000256" key="5">
    <source>
        <dbReference type="ARBA" id="ARBA00038437"/>
    </source>
</evidence>
<evidence type="ECO:0000259" key="9">
    <source>
        <dbReference type="PROSITE" id="PS51192"/>
    </source>
</evidence>
<keyword evidence="4 7" id="KW-0067">ATP-binding</keyword>